<dbReference type="Gene3D" id="3.40.50.300">
    <property type="entry name" value="P-loop containing nucleotide triphosphate hydrolases"/>
    <property type="match status" value="1"/>
</dbReference>
<sequence length="167" mass="17613">MPRPLLLTGGPAVGKSTCARALARSRPRAALVDADDVRQLVVAGAVAPWQGPEGRAQHALGARNAAGLARSFVAAGFEVVVADVVTPATAALYRAELPDVLLVHLRISLDGARRRAATRSVHLTDDEFALLHGWQADPPRADVVLDVDGLSVEQQVASLREHWAAAL</sequence>
<accession>A0A6J4JUY8</accession>
<evidence type="ECO:0000313" key="1">
    <source>
        <dbReference type="EMBL" id="CAA9288340.1"/>
    </source>
</evidence>
<dbReference type="AlphaFoldDB" id="A0A6J4JUY8"/>
<dbReference type="SUPFAM" id="SSF52540">
    <property type="entry name" value="P-loop containing nucleoside triphosphate hydrolases"/>
    <property type="match status" value="1"/>
</dbReference>
<gene>
    <name evidence="1" type="ORF">AVDCRST_MAG48-320</name>
</gene>
<protein>
    <submittedName>
        <fullName evidence="1">Uncharacterized protein</fullName>
    </submittedName>
</protein>
<dbReference type="InterPro" id="IPR027417">
    <property type="entry name" value="P-loop_NTPase"/>
</dbReference>
<organism evidence="1">
    <name type="scientific">uncultured Friedmanniella sp</name>
    <dbReference type="NCBI Taxonomy" id="335381"/>
    <lineage>
        <taxon>Bacteria</taxon>
        <taxon>Bacillati</taxon>
        <taxon>Actinomycetota</taxon>
        <taxon>Actinomycetes</taxon>
        <taxon>Propionibacteriales</taxon>
        <taxon>Nocardioidaceae</taxon>
        <taxon>Friedmanniella</taxon>
        <taxon>environmental samples</taxon>
    </lineage>
</organism>
<name>A0A6J4JUY8_9ACTN</name>
<dbReference type="EMBL" id="CADCTS010000047">
    <property type="protein sequence ID" value="CAA9288340.1"/>
    <property type="molecule type" value="Genomic_DNA"/>
</dbReference>
<proteinExistence type="predicted"/>
<reference evidence="1" key="1">
    <citation type="submission" date="2020-02" db="EMBL/GenBank/DDBJ databases">
        <authorList>
            <person name="Meier V. D."/>
        </authorList>
    </citation>
    <scope>NUCLEOTIDE SEQUENCE</scope>
    <source>
        <strain evidence="1">AVDCRST_MAG48</strain>
    </source>
</reference>